<sequence length="373" mass="43574">MSREGSGTGMRTINCYLYDNEAITFLLQGVIRFVQARRLMNVIFQRSWTHGFHMKISFPAAEADNGLESVIRRLAERYSRPRPQTEYDDYENILHKLAQLEGYTGQYLPLRIDGEVTVVEEKEFQHKNAIGSFKMNYEIELLKSQLLVDLFDTWTALSAERQNIECAKIFLINVNRSAGGLRYGYLSLRANLEYIKGQVELSSKQNGAGWNIWENLFSRTEEEQQFIQVGLRRFAEGKYEREFIFSRLQIFIDCLLTILNQAFEEGEITFQKLLEGSDFIQRYDALNDFHLIYHSLEDFQKHCHDRGFIIYRMIDSILYSLMSLLQVSPVRKQRISGLVAETVEQGLSLNWREAYLELSAMLMNGETNERMVH</sequence>
<gene>
    <name evidence="1" type="ORF">HPT30_23915</name>
</gene>
<evidence type="ECO:0008006" key="3">
    <source>
        <dbReference type="Google" id="ProtNLM"/>
    </source>
</evidence>
<dbReference type="AlphaFoldDB" id="A0A850EUP4"/>
<reference evidence="1" key="1">
    <citation type="submission" date="2020-06" db="EMBL/GenBank/DDBJ databases">
        <title>Paenibacillus sp. nov., isolated from soil.</title>
        <authorList>
            <person name="Seo Y.L."/>
        </authorList>
    </citation>
    <scope>NUCLEOTIDE SEQUENCE [LARGE SCALE GENOMIC DNA]</scope>
    <source>
        <strain evidence="1">JW14</strain>
    </source>
</reference>
<dbReference type="EMBL" id="JABWCS010000219">
    <property type="protein sequence ID" value="NUU63409.1"/>
    <property type="molecule type" value="Genomic_DNA"/>
</dbReference>
<dbReference type="RefSeq" id="WP_175373820.1">
    <property type="nucleotide sequence ID" value="NZ_JABWCS010000219.1"/>
</dbReference>
<keyword evidence="2" id="KW-1185">Reference proteome</keyword>
<accession>A0A850EUP4</accession>
<dbReference type="Proteomes" id="UP000564806">
    <property type="component" value="Unassembled WGS sequence"/>
</dbReference>
<evidence type="ECO:0000313" key="2">
    <source>
        <dbReference type="Proteomes" id="UP000564806"/>
    </source>
</evidence>
<comment type="caution">
    <text evidence="1">The sequence shown here is derived from an EMBL/GenBank/DDBJ whole genome shotgun (WGS) entry which is preliminary data.</text>
</comment>
<proteinExistence type="predicted"/>
<name>A0A850EUP4_9BACL</name>
<evidence type="ECO:0000313" key="1">
    <source>
        <dbReference type="EMBL" id="NUU63409.1"/>
    </source>
</evidence>
<organism evidence="1 2">
    <name type="scientific">Paenibacillus agri</name>
    <dbReference type="NCBI Taxonomy" id="2744309"/>
    <lineage>
        <taxon>Bacteria</taxon>
        <taxon>Bacillati</taxon>
        <taxon>Bacillota</taxon>
        <taxon>Bacilli</taxon>
        <taxon>Bacillales</taxon>
        <taxon>Paenibacillaceae</taxon>
        <taxon>Paenibacillus</taxon>
    </lineage>
</organism>
<protein>
    <recommendedName>
        <fullName evidence="3">Thiopeptide-type bacteriocin biosynthesis domain-containing protein</fullName>
    </recommendedName>
</protein>